<reference evidence="2 3" key="1">
    <citation type="submission" date="2019-05" db="EMBL/GenBank/DDBJ databases">
        <title>Another draft genome of Portunus trituberculatus and its Hox gene families provides insights of decapod evolution.</title>
        <authorList>
            <person name="Jeong J.-H."/>
            <person name="Song I."/>
            <person name="Kim S."/>
            <person name="Choi T."/>
            <person name="Kim D."/>
            <person name="Ryu S."/>
            <person name="Kim W."/>
        </authorList>
    </citation>
    <scope>NUCLEOTIDE SEQUENCE [LARGE SCALE GENOMIC DNA]</scope>
    <source>
        <tissue evidence="2">Muscle</tissue>
    </source>
</reference>
<evidence type="ECO:0000313" key="3">
    <source>
        <dbReference type="Proteomes" id="UP000324222"/>
    </source>
</evidence>
<proteinExistence type="predicted"/>
<name>A0A5B7FM80_PORTR</name>
<evidence type="ECO:0000256" key="1">
    <source>
        <dbReference type="SAM" id="MobiDB-lite"/>
    </source>
</evidence>
<gene>
    <name evidence="2" type="ORF">E2C01_040275</name>
</gene>
<protein>
    <submittedName>
        <fullName evidence="2">Uncharacterized protein</fullName>
    </submittedName>
</protein>
<feature type="compositionally biased region" description="Polar residues" evidence="1">
    <location>
        <begin position="49"/>
        <end position="60"/>
    </location>
</feature>
<feature type="region of interest" description="Disordered" evidence="1">
    <location>
        <begin position="25"/>
        <end position="60"/>
    </location>
</feature>
<keyword evidence="3" id="KW-1185">Reference proteome</keyword>
<accession>A0A5B7FM80</accession>
<evidence type="ECO:0000313" key="2">
    <source>
        <dbReference type="EMBL" id="MPC46555.1"/>
    </source>
</evidence>
<dbReference type="EMBL" id="VSRR010007266">
    <property type="protein sequence ID" value="MPC46555.1"/>
    <property type="molecule type" value="Genomic_DNA"/>
</dbReference>
<organism evidence="2 3">
    <name type="scientific">Portunus trituberculatus</name>
    <name type="common">Swimming crab</name>
    <name type="synonym">Neptunus trituberculatus</name>
    <dbReference type="NCBI Taxonomy" id="210409"/>
    <lineage>
        <taxon>Eukaryota</taxon>
        <taxon>Metazoa</taxon>
        <taxon>Ecdysozoa</taxon>
        <taxon>Arthropoda</taxon>
        <taxon>Crustacea</taxon>
        <taxon>Multicrustacea</taxon>
        <taxon>Malacostraca</taxon>
        <taxon>Eumalacostraca</taxon>
        <taxon>Eucarida</taxon>
        <taxon>Decapoda</taxon>
        <taxon>Pleocyemata</taxon>
        <taxon>Brachyura</taxon>
        <taxon>Eubrachyura</taxon>
        <taxon>Portunoidea</taxon>
        <taxon>Portunidae</taxon>
        <taxon>Portuninae</taxon>
        <taxon>Portunus</taxon>
    </lineage>
</organism>
<dbReference type="AlphaFoldDB" id="A0A5B7FM80"/>
<comment type="caution">
    <text evidence="2">The sequence shown here is derived from an EMBL/GenBank/DDBJ whole genome shotgun (WGS) entry which is preliminary data.</text>
</comment>
<sequence>MNEATGPPPPLHIPPLKPGIHRLIMSDSPPPFAEFSPSGRSNTLHESRPNSSCEIQVNIC</sequence>
<dbReference type="Proteomes" id="UP000324222">
    <property type="component" value="Unassembled WGS sequence"/>
</dbReference>